<dbReference type="EMBL" id="JBHSPF010000015">
    <property type="protein sequence ID" value="MFC5627960.1"/>
    <property type="molecule type" value="Genomic_DNA"/>
</dbReference>
<comment type="function">
    <text evidence="5">May play a role in fatty acid biosynthesis and insulin sensitivity.</text>
</comment>
<dbReference type="PANTHER" id="PTHR43602">
    <property type="match status" value="1"/>
</dbReference>
<evidence type="ECO:0000256" key="1">
    <source>
        <dbReference type="ARBA" id="ARBA00005254"/>
    </source>
</evidence>
<organism evidence="7 8">
    <name type="scientific">Aliibacillus thermotolerans</name>
    <dbReference type="NCBI Taxonomy" id="1834418"/>
    <lineage>
        <taxon>Bacteria</taxon>
        <taxon>Bacillati</taxon>
        <taxon>Bacillota</taxon>
        <taxon>Bacilli</taxon>
        <taxon>Bacillales</taxon>
        <taxon>Bacillaceae</taxon>
        <taxon>Aliibacillus</taxon>
    </lineage>
</organism>
<dbReference type="Gene3D" id="1.10.12.10">
    <property type="entry name" value="Lyase 2-enoyl-coa Hydratase, Chain A, domain 2"/>
    <property type="match status" value="1"/>
</dbReference>
<dbReference type="CDD" id="cd06558">
    <property type="entry name" value="crotonase-like"/>
    <property type="match status" value="1"/>
</dbReference>
<dbReference type="InterPro" id="IPR052377">
    <property type="entry name" value="Mitochondrial_ECH-domain"/>
</dbReference>
<dbReference type="PANTHER" id="PTHR43602:SF1">
    <property type="entry name" value="ENOYL-COA HYDRATASE DOMAIN-CONTAINING PROTEIN 3, MITOCHONDRIAL"/>
    <property type="match status" value="1"/>
</dbReference>
<evidence type="ECO:0000256" key="5">
    <source>
        <dbReference type="ARBA" id="ARBA00037410"/>
    </source>
</evidence>
<evidence type="ECO:0000256" key="4">
    <source>
        <dbReference type="ARBA" id="ARBA00023098"/>
    </source>
</evidence>
<gene>
    <name evidence="7" type="ORF">ACFPTR_03515</name>
</gene>
<sequence>MEYVSVRTKEAIAYVTLENTKQHNTLTFQLIEEIDELLQNIAKERKVKVVVIEGGKKAFSAGHSLQEIQTRSQEDVLKLFQRCYQFMRTIREIPQVVISKVEGVAVAAGCQLVAISDLAVASESARFATPGINSGLFCSTPAVFLSRNIGRKKAAELLFTGNLITAEEAFTYGLVNEVVPSDQLDERTEQLAKDITKQSLEILEIGKRQFYQQLQMEDFQALNYASDVIAANSKHPDAEEGIQAFFEKRRPEWPSEKESVKKA</sequence>
<evidence type="ECO:0000313" key="8">
    <source>
        <dbReference type="Proteomes" id="UP001596143"/>
    </source>
</evidence>
<evidence type="ECO:0000256" key="6">
    <source>
        <dbReference type="ARBA" id="ARBA00040545"/>
    </source>
</evidence>
<dbReference type="Proteomes" id="UP001596143">
    <property type="component" value="Unassembled WGS sequence"/>
</dbReference>
<dbReference type="InterPro" id="IPR029045">
    <property type="entry name" value="ClpP/crotonase-like_dom_sf"/>
</dbReference>
<comment type="similarity">
    <text evidence="1">Belongs to the enoyl-CoA hydratase/isomerase family.</text>
</comment>
<dbReference type="Pfam" id="PF00378">
    <property type="entry name" value="ECH_1"/>
    <property type="match status" value="1"/>
</dbReference>
<protein>
    <recommendedName>
        <fullName evidence="6">Enoyl-CoA hydratase domain-containing protein 3, mitochondrial</fullName>
    </recommendedName>
</protein>
<keyword evidence="3" id="KW-0809">Transit peptide</keyword>
<accession>A0ABW0U3C6</accession>
<proteinExistence type="inferred from homology"/>
<keyword evidence="2" id="KW-0276">Fatty acid metabolism</keyword>
<evidence type="ECO:0000313" key="7">
    <source>
        <dbReference type="EMBL" id="MFC5627960.1"/>
    </source>
</evidence>
<dbReference type="Gene3D" id="3.90.226.10">
    <property type="entry name" value="2-enoyl-CoA Hydratase, Chain A, domain 1"/>
    <property type="match status" value="1"/>
</dbReference>
<comment type="caution">
    <text evidence="7">The sequence shown here is derived from an EMBL/GenBank/DDBJ whole genome shotgun (WGS) entry which is preliminary data.</text>
</comment>
<reference evidence="8" key="1">
    <citation type="journal article" date="2019" name="Int. J. Syst. Evol. Microbiol.">
        <title>The Global Catalogue of Microorganisms (GCM) 10K type strain sequencing project: providing services to taxonomists for standard genome sequencing and annotation.</title>
        <authorList>
            <consortium name="The Broad Institute Genomics Platform"/>
            <consortium name="The Broad Institute Genome Sequencing Center for Infectious Disease"/>
            <person name="Wu L."/>
            <person name="Ma J."/>
        </authorList>
    </citation>
    <scope>NUCLEOTIDE SEQUENCE [LARGE SCALE GENOMIC DNA]</scope>
    <source>
        <strain evidence="8">CGMCC 1.15790</strain>
    </source>
</reference>
<name>A0ABW0U3C6_9BACI</name>
<evidence type="ECO:0000256" key="2">
    <source>
        <dbReference type="ARBA" id="ARBA00022832"/>
    </source>
</evidence>
<keyword evidence="8" id="KW-1185">Reference proteome</keyword>
<dbReference type="SUPFAM" id="SSF52096">
    <property type="entry name" value="ClpP/crotonase"/>
    <property type="match status" value="1"/>
</dbReference>
<keyword evidence="4" id="KW-0443">Lipid metabolism</keyword>
<dbReference type="InterPro" id="IPR001753">
    <property type="entry name" value="Enoyl-CoA_hydra/iso"/>
</dbReference>
<dbReference type="RefSeq" id="WP_270896117.1">
    <property type="nucleotide sequence ID" value="NZ_JBHSPF010000015.1"/>
</dbReference>
<evidence type="ECO:0000256" key="3">
    <source>
        <dbReference type="ARBA" id="ARBA00022946"/>
    </source>
</evidence>
<dbReference type="InterPro" id="IPR014748">
    <property type="entry name" value="Enoyl-CoA_hydra_C"/>
</dbReference>